<gene>
    <name evidence="1" type="ORF">NCTC12195_04645</name>
</gene>
<name>A0A380FP64_STAGA</name>
<evidence type="ECO:0000313" key="1">
    <source>
        <dbReference type="EMBL" id="SUM35116.1"/>
    </source>
</evidence>
<protein>
    <submittedName>
        <fullName evidence="1">Cystathionine gamma-synthase</fullName>
    </submittedName>
</protein>
<dbReference type="EMBL" id="UHDK01000001">
    <property type="protein sequence ID" value="SUM35116.1"/>
    <property type="molecule type" value="Genomic_DNA"/>
</dbReference>
<dbReference type="Proteomes" id="UP000255277">
    <property type="component" value="Unassembled WGS sequence"/>
</dbReference>
<accession>A0A380FP64</accession>
<sequence length="39" mass="4369">MNKKTRLIHGGLTTDPYTGAVTTPNLSNKYVYAKMKLEI</sequence>
<proteinExistence type="predicted"/>
<evidence type="ECO:0000313" key="2">
    <source>
        <dbReference type="Proteomes" id="UP000255277"/>
    </source>
</evidence>
<reference evidence="1 2" key="1">
    <citation type="submission" date="2018-06" db="EMBL/GenBank/DDBJ databases">
        <authorList>
            <consortium name="Pathogen Informatics"/>
            <person name="Doyle S."/>
        </authorList>
    </citation>
    <scope>NUCLEOTIDE SEQUENCE [LARGE SCALE GENOMIC DNA]</scope>
    <source>
        <strain evidence="1 2">NCTC12195</strain>
    </source>
</reference>
<dbReference type="AlphaFoldDB" id="A0A380FP64"/>
<organism evidence="1 2">
    <name type="scientific">Staphylococcus gallinarum</name>
    <dbReference type="NCBI Taxonomy" id="1293"/>
    <lineage>
        <taxon>Bacteria</taxon>
        <taxon>Bacillati</taxon>
        <taxon>Bacillota</taxon>
        <taxon>Bacilli</taxon>
        <taxon>Bacillales</taxon>
        <taxon>Staphylococcaceae</taxon>
        <taxon>Staphylococcus</taxon>
    </lineage>
</organism>